<keyword evidence="3" id="KW-0695">RNA-directed DNA polymerase</keyword>
<comment type="caution">
    <text evidence="3">The sequence shown here is derived from an EMBL/GenBank/DDBJ whole genome shotgun (WGS) entry which is preliminary data.</text>
</comment>
<accession>A0A6L2MRT8</accession>
<organism evidence="3">
    <name type="scientific">Tanacetum cinerariifolium</name>
    <name type="common">Dalmatian daisy</name>
    <name type="synonym">Chrysanthemum cinerariifolium</name>
    <dbReference type="NCBI Taxonomy" id="118510"/>
    <lineage>
        <taxon>Eukaryota</taxon>
        <taxon>Viridiplantae</taxon>
        <taxon>Streptophyta</taxon>
        <taxon>Embryophyta</taxon>
        <taxon>Tracheophyta</taxon>
        <taxon>Spermatophyta</taxon>
        <taxon>Magnoliopsida</taxon>
        <taxon>eudicotyledons</taxon>
        <taxon>Gunneridae</taxon>
        <taxon>Pentapetalae</taxon>
        <taxon>asterids</taxon>
        <taxon>campanulids</taxon>
        <taxon>Asterales</taxon>
        <taxon>Asteraceae</taxon>
        <taxon>Asteroideae</taxon>
        <taxon>Anthemideae</taxon>
        <taxon>Anthemidinae</taxon>
        <taxon>Tanacetum</taxon>
    </lineage>
</organism>
<dbReference type="Pfam" id="PF24626">
    <property type="entry name" value="SH3_Tf2-1"/>
    <property type="match status" value="1"/>
</dbReference>
<name>A0A6L2MRT8_TANCI</name>
<gene>
    <name evidence="3" type="ORF">Tci_048684</name>
</gene>
<dbReference type="PANTHER" id="PTHR46148:SF59">
    <property type="entry name" value="NUCLEOTIDYLTRANSFERASE, RIBONUCLEASE H"/>
    <property type="match status" value="1"/>
</dbReference>
<proteinExistence type="predicted"/>
<feature type="domain" description="Reverse transcriptase" evidence="1">
    <location>
        <begin position="226"/>
        <end position="289"/>
    </location>
</feature>
<dbReference type="PANTHER" id="PTHR46148">
    <property type="entry name" value="CHROMO DOMAIN-CONTAINING PROTEIN"/>
    <property type="match status" value="1"/>
</dbReference>
<sequence length="319" mass="37235">MRMKKTQGQTVRVCAVEGKVHDIAESLRNVFRYEYGLPSSKRMDKALYGRKCRLPVLWANVGENQLIGPELVQETTDKVVLIEERLKAARDRQKSYADNRRKPSKFEIGDQVLLKELPWKGVVRFGTKGKLAPRYARPFEILERICPVANRFRLPRKEIKVDKTLCFVEEPIVTMNREIKKLERSGILIVKVRWNSKHGPELFWNNRSLGRLRGAMVTLSLRLRLFGLTNAPAVFIDFMNQVCKPYLDKFFIVVIDDILIYSKSKEDHEAHLKLVLELQKKEKLFAKYELWLQEVRFFGHVVNNNDIHVDSSKIEAIKN</sequence>
<evidence type="ECO:0000259" key="2">
    <source>
        <dbReference type="Pfam" id="PF24626"/>
    </source>
</evidence>
<dbReference type="InterPro" id="IPR043502">
    <property type="entry name" value="DNA/RNA_pol_sf"/>
</dbReference>
<dbReference type="AlphaFoldDB" id="A0A6L2MRT8"/>
<keyword evidence="3" id="KW-0548">Nucleotidyltransferase</keyword>
<dbReference type="Gene3D" id="3.30.70.270">
    <property type="match status" value="1"/>
</dbReference>
<dbReference type="InterPro" id="IPR056924">
    <property type="entry name" value="SH3_Tf2-1"/>
</dbReference>
<protein>
    <submittedName>
        <fullName evidence="3">Putative reverse transcriptase domain-containing protein</fullName>
    </submittedName>
</protein>
<keyword evidence="3" id="KW-0808">Transferase</keyword>
<reference evidence="3" key="1">
    <citation type="journal article" date="2019" name="Sci. Rep.">
        <title>Draft genome of Tanacetum cinerariifolium, the natural source of mosquito coil.</title>
        <authorList>
            <person name="Yamashiro T."/>
            <person name="Shiraishi A."/>
            <person name="Satake H."/>
            <person name="Nakayama K."/>
        </authorList>
    </citation>
    <scope>NUCLEOTIDE SEQUENCE</scope>
</reference>
<dbReference type="SUPFAM" id="SSF56672">
    <property type="entry name" value="DNA/RNA polymerases"/>
    <property type="match status" value="1"/>
</dbReference>
<dbReference type="EMBL" id="BKCJ010007331">
    <property type="protein sequence ID" value="GEU76706.1"/>
    <property type="molecule type" value="Genomic_DNA"/>
</dbReference>
<dbReference type="Pfam" id="PF00078">
    <property type="entry name" value="RVT_1"/>
    <property type="match status" value="1"/>
</dbReference>
<dbReference type="GO" id="GO:0003964">
    <property type="term" value="F:RNA-directed DNA polymerase activity"/>
    <property type="evidence" value="ECO:0007669"/>
    <property type="project" value="UniProtKB-KW"/>
</dbReference>
<dbReference type="InterPro" id="IPR043128">
    <property type="entry name" value="Rev_trsase/Diguanyl_cyclase"/>
</dbReference>
<evidence type="ECO:0000313" key="3">
    <source>
        <dbReference type="EMBL" id="GEU76706.1"/>
    </source>
</evidence>
<evidence type="ECO:0000259" key="1">
    <source>
        <dbReference type="Pfam" id="PF00078"/>
    </source>
</evidence>
<dbReference type="InterPro" id="IPR000477">
    <property type="entry name" value="RT_dom"/>
</dbReference>
<feature type="domain" description="Tf2-1-like SH3-like" evidence="2">
    <location>
        <begin position="109"/>
        <end position="157"/>
    </location>
</feature>